<sequence>MKIKAEIRNIFQDSGKLKAVSNLVIEDCFVVKNVRVIDGKNGLFVSMPSRQNADGKYSDICFPIRSEVREQIEKEVLDAYHEALTKGEQAGDGTDSDAS</sequence>
<protein>
    <recommendedName>
        <fullName evidence="6">Septation protein SpoVG</fullName>
    </recommendedName>
</protein>
<dbReference type="PANTHER" id="PTHR38429">
    <property type="entry name" value="SEPTATION PROTEIN SPOVG-RELATED"/>
    <property type="match status" value="1"/>
</dbReference>
<keyword evidence="1" id="KW-0132">Cell division</keyword>
<dbReference type="GO" id="GO:0030435">
    <property type="term" value="P:sporulation resulting in formation of a cellular spore"/>
    <property type="evidence" value="ECO:0007669"/>
    <property type="project" value="InterPro"/>
</dbReference>
<evidence type="ECO:0000313" key="5">
    <source>
        <dbReference type="Proteomes" id="UP000186102"/>
    </source>
</evidence>
<dbReference type="EMBL" id="MLBF01000108">
    <property type="protein sequence ID" value="OLN25591.1"/>
    <property type="molecule type" value="Genomic_DNA"/>
</dbReference>
<comment type="caution">
    <text evidence="4">The sequence shown here is derived from an EMBL/GenBank/DDBJ whole genome shotgun (WGS) entry which is preliminary data.</text>
</comment>
<dbReference type="RefSeq" id="WP_075367502.1">
    <property type="nucleotide sequence ID" value="NZ_MLBF01000108.1"/>
</dbReference>
<dbReference type="Gene3D" id="3.30.1120.40">
    <property type="entry name" value="Stage V sporulation protein G"/>
    <property type="match status" value="1"/>
</dbReference>
<gene>
    <name evidence="4" type="ORF">DSOL_5279</name>
</gene>
<dbReference type="AlphaFoldDB" id="A0A1Q8QE58"/>
<name>A0A1Q8QE58_9FIRM</name>
<reference evidence="4 5" key="1">
    <citation type="submission" date="2016-09" db="EMBL/GenBank/DDBJ databases">
        <title>Complete genome of Desulfosporosinus sp. OL.</title>
        <authorList>
            <person name="Mardanov A."/>
            <person name="Beletsky A."/>
            <person name="Panova A."/>
            <person name="Karnachuk O."/>
            <person name="Ravin N."/>
        </authorList>
    </citation>
    <scope>NUCLEOTIDE SEQUENCE [LARGE SCALE GENOMIC DNA]</scope>
    <source>
        <strain evidence="4 5">OL</strain>
    </source>
</reference>
<evidence type="ECO:0000256" key="1">
    <source>
        <dbReference type="ARBA" id="ARBA00022618"/>
    </source>
</evidence>
<dbReference type="Proteomes" id="UP000186102">
    <property type="component" value="Unassembled WGS sequence"/>
</dbReference>
<keyword evidence="5" id="KW-1185">Reference proteome</keyword>
<proteinExistence type="predicted"/>
<accession>A0A1Q8QE58</accession>
<dbReference type="OrthoDB" id="9796286at2"/>
<dbReference type="SUPFAM" id="SSF160537">
    <property type="entry name" value="SpoVG-like"/>
    <property type="match status" value="1"/>
</dbReference>
<dbReference type="InterPro" id="IPR036751">
    <property type="entry name" value="SpoVG_sf"/>
</dbReference>
<dbReference type="InterPro" id="IPR007170">
    <property type="entry name" value="SpoVG"/>
</dbReference>
<keyword evidence="2" id="KW-0717">Septation</keyword>
<dbReference type="PANTHER" id="PTHR38429:SF1">
    <property type="entry name" value="SEPTATION PROTEIN SPOVG-RELATED"/>
    <property type="match status" value="1"/>
</dbReference>
<organism evidence="4 5">
    <name type="scientific">Desulfosporosinus metallidurans</name>
    <dbReference type="NCBI Taxonomy" id="1888891"/>
    <lineage>
        <taxon>Bacteria</taxon>
        <taxon>Bacillati</taxon>
        <taxon>Bacillota</taxon>
        <taxon>Clostridia</taxon>
        <taxon>Eubacteriales</taxon>
        <taxon>Desulfitobacteriaceae</taxon>
        <taxon>Desulfosporosinus</taxon>
    </lineage>
</organism>
<evidence type="ECO:0000256" key="3">
    <source>
        <dbReference type="ARBA" id="ARBA00023306"/>
    </source>
</evidence>
<dbReference type="STRING" id="1888891.DSOL_5279"/>
<dbReference type="Pfam" id="PF04026">
    <property type="entry name" value="SpoVG"/>
    <property type="match status" value="1"/>
</dbReference>
<keyword evidence="3" id="KW-0131">Cell cycle</keyword>
<evidence type="ECO:0000313" key="4">
    <source>
        <dbReference type="EMBL" id="OLN25591.1"/>
    </source>
</evidence>
<evidence type="ECO:0008006" key="6">
    <source>
        <dbReference type="Google" id="ProtNLM"/>
    </source>
</evidence>
<dbReference type="GO" id="GO:0000917">
    <property type="term" value="P:division septum assembly"/>
    <property type="evidence" value="ECO:0007669"/>
    <property type="project" value="UniProtKB-KW"/>
</dbReference>
<evidence type="ECO:0000256" key="2">
    <source>
        <dbReference type="ARBA" id="ARBA00023210"/>
    </source>
</evidence>